<dbReference type="InterPro" id="IPR003593">
    <property type="entry name" value="AAA+_ATPase"/>
</dbReference>
<proteinExistence type="predicted"/>
<dbReference type="PROSITE" id="PS50893">
    <property type="entry name" value="ABC_TRANSPORTER_2"/>
    <property type="match status" value="1"/>
</dbReference>
<keyword evidence="1" id="KW-0813">Transport</keyword>
<keyword evidence="2" id="KW-0547">Nucleotide-binding</keyword>
<evidence type="ECO:0000256" key="2">
    <source>
        <dbReference type="ARBA" id="ARBA00022741"/>
    </source>
</evidence>
<keyword evidence="6" id="KW-1185">Reference proteome</keyword>
<dbReference type="CDD" id="cd03230">
    <property type="entry name" value="ABC_DR_subfamily_A"/>
    <property type="match status" value="1"/>
</dbReference>
<dbReference type="Gene3D" id="3.40.50.300">
    <property type="entry name" value="P-loop containing nucleotide triphosphate hydrolases"/>
    <property type="match status" value="1"/>
</dbReference>
<dbReference type="RefSeq" id="WP_209979713.1">
    <property type="nucleotide sequence ID" value="NZ_JAGGLB010000059.1"/>
</dbReference>
<organism evidence="5 6">
    <name type="scientific">Paenibacillus eucommiae</name>
    <dbReference type="NCBI Taxonomy" id="1355755"/>
    <lineage>
        <taxon>Bacteria</taxon>
        <taxon>Bacillati</taxon>
        <taxon>Bacillota</taxon>
        <taxon>Bacilli</taxon>
        <taxon>Bacillales</taxon>
        <taxon>Paenibacillaceae</taxon>
        <taxon>Paenibacillus</taxon>
    </lineage>
</organism>
<dbReference type="SMART" id="SM00382">
    <property type="entry name" value="AAA"/>
    <property type="match status" value="1"/>
</dbReference>
<dbReference type="PROSITE" id="PS00211">
    <property type="entry name" value="ABC_TRANSPORTER_1"/>
    <property type="match status" value="1"/>
</dbReference>
<dbReference type="InterPro" id="IPR050763">
    <property type="entry name" value="ABC_transporter_ATP-binding"/>
</dbReference>
<name>A0ABS4JCF5_9BACL</name>
<dbReference type="PANTHER" id="PTHR42711">
    <property type="entry name" value="ABC TRANSPORTER ATP-BINDING PROTEIN"/>
    <property type="match status" value="1"/>
</dbReference>
<protein>
    <submittedName>
        <fullName evidence="5">ABC-2 type transport system ATP-binding protein</fullName>
    </submittedName>
</protein>
<dbReference type="Proteomes" id="UP001519287">
    <property type="component" value="Unassembled WGS sequence"/>
</dbReference>
<sequence>MKAVIQLDKVRKQYGSRAAVDDITMDIHEGEIFGIVGPNGAGKTTLIEIIEGLRTADSGVATVLGMDIRKHAEEIKQRIGVLLQSSSIPEKAKVKEVFQLFASFYKKPVDLQKVTRFLGLEDKQNEYIKSLSGGWKQRVSLALTLINDPAIVFLDEPSMGLDPNARNEMWQMILSLKQEGRTIVVTTHYMEEAETLCDRVALIDKGRLIALDTPKKLISLLGGTRRIGFKNTGHADQEALSKLSGVTQIEWKPDWIKLHSNDKDQTLKQLFHLAEQENWLVSELTLENTSMNDVFSEMTMHGKGNG</sequence>
<dbReference type="InterPro" id="IPR027417">
    <property type="entry name" value="P-loop_NTPase"/>
</dbReference>
<evidence type="ECO:0000313" key="6">
    <source>
        <dbReference type="Proteomes" id="UP001519287"/>
    </source>
</evidence>
<reference evidence="5 6" key="1">
    <citation type="submission" date="2021-03" db="EMBL/GenBank/DDBJ databases">
        <title>Genomic Encyclopedia of Type Strains, Phase IV (KMG-IV): sequencing the most valuable type-strain genomes for metagenomic binning, comparative biology and taxonomic classification.</title>
        <authorList>
            <person name="Goeker M."/>
        </authorList>
    </citation>
    <scope>NUCLEOTIDE SEQUENCE [LARGE SCALE GENOMIC DNA]</scope>
    <source>
        <strain evidence="5 6">DSM 26048</strain>
    </source>
</reference>
<dbReference type="EMBL" id="JAGGLB010000059">
    <property type="protein sequence ID" value="MBP1996880.1"/>
    <property type="molecule type" value="Genomic_DNA"/>
</dbReference>
<dbReference type="SUPFAM" id="SSF52540">
    <property type="entry name" value="P-loop containing nucleoside triphosphate hydrolases"/>
    <property type="match status" value="1"/>
</dbReference>
<dbReference type="InterPro" id="IPR003439">
    <property type="entry name" value="ABC_transporter-like_ATP-bd"/>
</dbReference>
<evidence type="ECO:0000256" key="3">
    <source>
        <dbReference type="ARBA" id="ARBA00022840"/>
    </source>
</evidence>
<dbReference type="Pfam" id="PF00005">
    <property type="entry name" value="ABC_tran"/>
    <property type="match status" value="1"/>
</dbReference>
<dbReference type="GO" id="GO:0005524">
    <property type="term" value="F:ATP binding"/>
    <property type="evidence" value="ECO:0007669"/>
    <property type="project" value="UniProtKB-KW"/>
</dbReference>
<dbReference type="PANTHER" id="PTHR42711:SF17">
    <property type="entry name" value="ABC TRANSPORTER ATP-BINDING PROTEIN"/>
    <property type="match status" value="1"/>
</dbReference>
<dbReference type="InterPro" id="IPR017871">
    <property type="entry name" value="ABC_transporter-like_CS"/>
</dbReference>
<evidence type="ECO:0000256" key="1">
    <source>
        <dbReference type="ARBA" id="ARBA00022448"/>
    </source>
</evidence>
<comment type="caution">
    <text evidence="5">The sequence shown here is derived from an EMBL/GenBank/DDBJ whole genome shotgun (WGS) entry which is preliminary data.</text>
</comment>
<keyword evidence="3 5" id="KW-0067">ATP-binding</keyword>
<gene>
    <name evidence="5" type="ORF">J2Z66_008558</name>
</gene>
<feature type="domain" description="ABC transporter" evidence="4">
    <location>
        <begin position="5"/>
        <end position="230"/>
    </location>
</feature>
<accession>A0ABS4JCF5</accession>
<evidence type="ECO:0000259" key="4">
    <source>
        <dbReference type="PROSITE" id="PS50893"/>
    </source>
</evidence>
<evidence type="ECO:0000313" key="5">
    <source>
        <dbReference type="EMBL" id="MBP1996880.1"/>
    </source>
</evidence>